<dbReference type="GO" id="GO:0043022">
    <property type="term" value="F:ribosome binding"/>
    <property type="evidence" value="ECO:0007669"/>
    <property type="project" value="TreeGrafter"/>
</dbReference>
<dbReference type="InterPro" id="IPR026270">
    <property type="entry name" value="SRP72"/>
</dbReference>
<keyword evidence="8 9" id="KW-0687">Ribonucleoprotein</keyword>
<dbReference type="Pfam" id="PF08492">
    <property type="entry name" value="SRP72"/>
    <property type="match status" value="1"/>
</dbReference>
<organism evidence="12 13">
    <name type="scientific">Aulographum hederae CBS 113979</name>
    <dbReference type="NCBI Taxonomy" id="1176131"/>
    <lineage>
        <taxon>Eukaryota</taxon>
        <taxon>Fungi</taxon>
        <taxon>Dikarya</taxon>
        <taxon>Ascomycota</taxon>
        <taxon>Pezizomycotina</taxon>
        <taxon>Dothideomycetes</taxon>
        <taxon>Pleosporomycetidae</taxon>
        <taxon>Aulographales</taxon>
        <taxon>Aulographaceae</taxon>
    </lineage>
</organism>
<evidence type="ECO:0000313" key="13">
    <source>
        <dbReference type="Proteomes" id="UP000800041"/>
    </source>
</evidence>
<dbReference type="PANTHER" id="PTHR14094">
    <property type="entry name" value="SIGNAL RECOGNITION PARTICLE 72"/>
    <property type="match status" value="1"/>
</dbReference>
<dbReference type="Pfam" id="PF17004">
    <property type="entry name" value="SRP_TPR_like"/>
    <property type="match status" value="1"/>
</dbReference>
<evidence type="ECO:0000256" key="9">
    <source>
        <dbReference type="PIRNR" id="PIRNR038922"/>
    </source>
</evidence>
<evidence type="ECO:0000256" key="4">
    <source>
        <dbReference type="ARBA" id="ARBA00018350"/>
    </source>
</evidence>
<dbReference type="SUPFAM" id="SSF48452">
    <property type="entry name" value="TPR-like"/>
    <property type="match status" value="1"/>
</dbReference>
<evidence type="ECO:0000256" key="5">
    <source>
        <dbReference type="ARBA" id="ARBA00022490"/>
    </source>
</evidence>
<keyword evidence="5 9" id="KW-0963">Cytoplasm</keyword>
<keyword evidence="6" id="KW-0256">Endoplasmic reticulum</keyword>
<feature type="compositionally biased region" description="Basic and acidic residues" evidence="10">
    <location>
        <begin position="589"/>
        <end position="610"/>
    </location>
</feature>
<accession>A0A6G1HD45</accession>
<dbReference type="EMBL" id="ML977140">
    <property type="protein sequence ID" value="KAF1991075.1"/>
    <property type="molecule type" value="Genomic_DNA"/>
</dbReference>
<reference evidence="12" key="1">
    <citation type="journal article" date="2020" name="Stud. Mycol.">
        <title>101 Dothideomycetes genomes: a test case for predicting lifestyles and emergence of pathogens.</title>
        <authorList>
            <person name="Haridas S."/>
            <person name="Albert R."/>
            <person name="Binder M."/>
            <person name="Bloem J."/>
            <person name="Labutti K."/>
            <person name="Salamov A."/>
            <person name="Andreopoulos B."/>
            <person name="Baker S."/>
            <person name="Barry K."/>
            <person name="Bills G."/>
            <person name="Bluhm B."/>
            <person name="Cannon C."/>
            <person name="Castanera R."/>
            <person name="Culley D."/>
            <person name="Daum C."/>
            <person name="Ezra D."/>
            <person name="Gonzalez J."/>
            <person name="Henrissat B."/>
            <person name="Kuo A."/>
            <person name="Liang C."/>
            <person name="Lipzen A."/>
            <person name="Lutzoni F."/>
            <person name="Magnuson J."/>
            <person name="Mondo S."/>
            <person name="Nolan M."/>
            <person name="Ohm R."/>
            <person name="Pangilinan J."/>
            <person name="Park H.-J."/>
            <person name="Ramirez L."/>
            <person name="Alfaro M."/>
            <person name="Sun H."/>
            <person name="Tritt A."/>
            <person name="Yoshinaga Y."/>
            <person name="Zwiers L.-H."/>
            <person name="Turgeon B."/>
            <person name="Goodwin S."/>
            <person name="Spatafora J."/>
            <person name="Crous P."/>
            <person name="Grigoriev I."/>
        </authorList>
    </citation>
    <scope>NUCLEOTIDE SEQUENCE</scope>
    <source>
        <strain evidence="12">CBS 113979</strain>
    </source>
</reference>
<comment type="similarity">
    <text evidence="3 9">Belongs to the SRP72 family.</text>
</comment>
<dbReference type="GO" id="GO:0006614">
    <property type="term" value="P:SRP-dependent cotranslational protein targeting to membrane"/>
    <property type="evidence" value="ECO:0007669"/>
    <property type="project" value="UniProtKB-UniRule"/>
</dbReference>
<feature type="compositionally biased region" description="Gly residues" evidence="10">
    <location>
        <begin position="642"/>
        <end position="651"/>
    </location>
</feature>
<comment type="subcellular location">
    <subcellularLocation>
        <location evidence="2 9">Cytoplasm</location>
    </subcellularLocation>
    <subcellularLocation>
        <location evidence="1">Endoplasmic reticulum</location>
    </subcellularLocation>
</comment>
<dbReference type="GO" id="GO:0008312">
    <property type="term" value="F:7S RNA binding"/>
    <property type="evidence" value="ECO:0007669"/>
    <property type="project" value="InterPro"/>
</dbReference>
<evidence type="ECO:0000259" key="11">
    <source>
        <dbReference type="Pfam" id="PF08492"/>
    </source>
</evidence>
<evidence type="ECO:0000256" key="1">
    <source>
        <dbReference type="ARBA" id="ARBA00004240"/>
    </source>
</evidence>
<dbReference type="InterPro" id="IPR031545">
    <property type="entry name" value="SRP72_TPR-like"/>
</dbReference>
<feature type="domain" description="Signal recognition particle SRP72 subunit RNA-binding" evidence="11">
    <location>
        <begin position="562"/>
        <end position="613"/>
    </location>
</feature>
<sequence>MAAAPTPTLSTLLSKTTLTDHSTLLAAASRALKKSKADPEAQHVRIVALLKLDRFDDALRAFEEGGDALKQRARLEWAYALYKSGELERAEEVAGEVGGRGGLHVLAQTTYRAERFERAMECYGRLGEEGEEAGEEENDLRFNRSAVEAQLEWAGKGYLVRKKRPEREDLEAFEGAYNAACGSIARGELGQGEVLLKRAKDLCSASEELTDSEKEAELLPILVQRAYVLTRLGRADEANAEITAMGLSESMAKIPDASTRHVAQVNALTSAADPENPFIMQRRFQQSSQIPKNDALFSFQSAILQQDRYTLDLLCLKGNGVANSTHARIASAASPTTDAGINTLAVLNVAAKARVNPQTFSAAESKVVLKEVLPMLEKRPTDVGLLLTVIQLYLLTNNHGPAVMLLESFFAKLSESKDSSNLDVRFAPGLVGTLVSLYAVQGRTSQIRTELAKATSYWREKQKDGPPADSNLAKAAGKSLLGSNQEKDLLAAGEIFEDLLSKNSSDRSAVAGVVAAYATSMQDKLKKEHIDSLTPVPRLIAGIDVDALEEAGVASLPSTTSSSSKKRPAEKEKEKPRKKKKMQPKRMPKNYEEGKKMDPERWIPMRDRSYWRPKKKKGKGRDAGATQGGMEDEKKVAAPVTGQGGGGGGGGGKKKGKKRK</sequence>
<evidence type="ECO:0000313" key="12">
    <source>
        <dbReference type="EMBL" id="KAF1991075.1"/>
    </source>
</evidence>
<evidence type="ECO:0000256" key="3">
    <source>
        <dbReference type="ARBA" id="ARBA00007676"/>
    </source>
</evidence>
<dbReference type="InterPro" id="IPR011990">
    <property type="entry name" value="TPR-like_helical_dom_sf"/>
</dbReference>
<dbReference type="AlphaFoldDB" id="A0A6G1HD45"/>
<dbReference type="PIRSF" id="PIRSF038922">
    <property type="entry name" value="SRP72"/>
    <property type="match status" value="1"/>
</dbReference>
<dbReference type="InterPro" id="IPR013699">
    <property type="entry name" value="Signal_recog_part_SRP72_RNA-bd"/>
</dbReference>
<comment type="function">
    <text evidence="9">Component of the signal recognition particle (SRP) complex, a ribonucleoprotein complex that mediates the cotranslational targeting of secretory and membrane proteins to the endoplasmic reticulum (ER).</text>
</comment>
<proteinExistence type="inferred from homology"/>
<feature type="region of interest" description="Disordered" evidence="10">
    <location>
        <begin position="554"/>
        <end position="660"/>
    </location>
</feature>
<evidence type="ECO:0000256" key="10">
    <source>
        <dbReference type="SAM" id="MobiDB-lite"/>
    </source>
</evidence>
<feature type="compositionally biased region" description="Basic residues" evidence="10">
    <location>
        <begin position="576"/>
        <end position="588"/>
    </location>
</feature>
<dbReference type="FunFam" id="1.25.40.10:FF:000512">
    <property type="entry name" value="Signal recognition particle subunit SRP72"/>
    <property type="match status" value="1"/>
</dbReference>
<protein>
    <recommendedName>
        <fullName evidence="4 9">Signal recognition particle subunit SRP72</fullName>
    </recommendedName>
</protein>
<gene>
    <name evidence="12" type="ORF">K402DRAFT_443872</name>
</gene>
<name>A0A6G1HD45_9PEZI</name>
<evidence type="ECO:0000256" key="7">
    <source>
        <dbReference type="ARBA" id="ARBA00023135"/>
    </source>
</evidence>
<dbReference type="GO" id="GO:0005786">
    <property type="term" value="C:signal recognition particle, endoplasmic reticulum targeting"/>
    <property type="evidence" value="ECO:0007669"/>
    <property type="project" value="UniProtKB-UniRule"/>
</dbReference>
<keyword evidence="7 9" id="KW-0733">Signal recognition particle</keyword>
<dbReference type="PANTHER" id="PTHR14094:SF9">
    <property type="entry name" value="SIGNAL RECOGNITION PARTICLE SUBUNIT SRP72"/>
    <property type="match status" value="1"/>
</dbReference>
<dbReference type="GO" id="GO:0005783">
    <property type="term" value="C:endoplasmic reticulum"/>
    <property type="evidence" value="ECO:0007669"/>
    <property type="project" value="UniProtKB-SubCell"/>
</dbReference>
<evidence type="ECO:0000256" key="6">
    <source>
        <dbReference type="ARBA" id="ARBA00022824"/>
    </source>
</evidence>
<dbReference type="Gene3D" id="1.25.40.10">
    <property type="entry name" value="Tetratricopeptide repeat domain"/>
    <property type="match status" value="1"/>
</dbReference>
<evidence type="ECO:0000256" key="2">
    <source>
        <dbReference type="ARBA" id="ARBA00004496"/>
    </source>
</evidence>
<dbReference type="OrthoDB" id="5421607at2759"/>
<evidence type="ECO:0000256" key="8">
    <source>
        <dbReference type="ARBA" id="ARBA00023274"/>
    </source>
</evidence>
<keyword evidence="13" id="KW-1185">Reference proteome</keyword>
<dbReference type="Proteomes" id="UP000800041">
    <property type="component" value="Unassembled WGS sequence"/>
</dbReference>